<comment type="caution">
    <text evidence="1">The sequence shown here is derived from an EMBL/GenBank/DDBJ whole genome shotgun (WGS) entry which is preliminary data.</text>
</comment>
<accession>A0AAD4E3A4</accession>
<dbReference type="RefSeq" id="XP_041224123.1">
    <property type="nucleotide sequence ID" value="XM_041367336.1"/>
</dbReference>
<dbReference type="InterPro" id="IPR046521">
    <property type="entry name" value="DUF6698"/>
</dbReference>
<keyword evidence="2" id="KW-1185">Reference proteome</keyword>
<reference evidence="1" key="1">
    <citation type="journal article" date="2020" name="New Phytol.">
        <title>Comparative genomics reveals dynamic genome evolution in host specialist ectomycorrhizal fungi.</title>
        <authorList>
            <person name="Lofgren L.A."/>
            <person name="Nguyen N.H."/>
            <person name="Vilgalys R."/>
            <person name="Ruytinx J."/>
            <person name="Liao H.L."/>
            <person name="Branco S."/>
            <person name="Kuo A."/>
            <person name="LaButti K."/>
            <person name="Lipzen A."/>
            <person name="Andreopoulos W."/>
            <person name="Pangilinan J."/>
            <person name="Riley R."/>
            <person name="Hundley H."/>
            <person name="Na H."/>
            <person name="Barry K."/>
            <person name="Grigoriev I.V."/>
            <person name="Stajich J.E."/>
            <person name="Kennedy P.G."/>
        </authorList>
    </citation>
    <scope>NUCLEOTIDE SEQUENCE</scope>
    <source>
        <strain evidence="1">FC203</strain>
    </source>
</reference>
<dbReference type="GeneID" id="64661634"/>
<evidence type="ECO:0000313" key="2">
    <source>
        <dbReference type="Proteomes" id="UP001195769"/>
    </source>
</evidence>
<dbReference type="EMBL" id="JABBWK010000038">
    <property type="protein sequence ID" value="KAG1898547.1"/>
    <property type="molecule type" value="Genomic_DNA"/>
</dbReference>
<dbReference type="Pfam" id="PF20414">
    <property type="entry name" value="DUF6698"/>
    <property type="match status" value="1"/>
</dbReference>
<organism evidence="1 2">
    <name type="scientific">Suillus fuscotomentosus</name>
    <dbReference type="NCBI Taxonomy" id="1912939"/>
    <lineage>
        <taxon>Eukaryota</taxon>
        <taxon>Fungi</taxon>
        <taxon>Dikarya</taxon>
        <taxon>Basidiomycota</taxon>
        <taxon>Agaricomycotina</taxon>
        <taxon>Agaricomycetes</taxon>
        <taxon>Agaricomycetidae</taxon>
        <taxon>Boletales</taxon>
        <taxon>Suillineae</taxon>
        <taxon>Suillaceae</taxon>
        <taxon>Suillus</taxon>
    </lineage>
</organism>
<name>A0AAD4E3A4_9AGAM</name>
<dbReference type="Proteomes" id="UP001195769">
    <property type="component" value="Unassembled WGS sequence"/>
</dbReference>
<sequence length="419" mass="47777">MTSQNPSYHIHFTTSFPFISGMSVSDNDRHANYQNSPPLPSHLDVLLCVSTSPHARAKRRIAALVEEVENLKQDRATKQRFGRAVRQMVALYTPIEDLIAENDRCCEDEENALEFTTEQNCLQRGYIELAKALPWFHDKLAKFDHEESEEMLKKLKWGADSARGDDTGTLKDLVASWVNIECHLPSLIRTDDKHHRGFMSDVCGKLLCPAEWRWDDPVVRAGIRDRTTAFIVSENSWPSFMYENYEADANNLERGLFKSKLLLMGFKAIFTSPSSANEVDGDGDGVDIIENNRCARRHSDQAKVKTCVASIIDMRKVTPRTIAYAVCQIRFALSNVTSWRTVDGDFDYQIFWNNIVDFFESPPGPAAQARVKDLLEWWTRKVFGKNHRQDLMPDVVTQMSVNALAAQRQQMEDATFDSN</sequence>
<gene>
    <name evidence="1" type="ORF">F5891DRAFT_1190619</name>
</gene>
<dbReference type="AlphaFoldDB" id="A0AAD4E3A4"/>
<proteinExistence type="predicted"/>
<protein>
    <submittedName>
        <fullName evidence="1">Uncharacterized protein</fullName>
    </submittedName>
</protein>
<evidence type="ECO:0000313" key="1">
    <source>
        <dbReference type="EMBL" id="KAG1898547.1"/>
    </source>
</evidence>